<feature type="region of interest" description="Disordered" evidence="1">
    <location>
        <begin position="196"/>
        <end position="215"/>
    </location>
</feature>
<evidence type="ECO:0000256" key="2">
    <source>
        <dbReference type="SAM" id="SignalP"/>
    </source>
</evidence>
<evidence type="ECO:0000256" key="1">
    <source>
        <dbReference type="SAM" id="MobiDB-lite"/>
    </source>
</evidence>
<comment type="caution">
    <text evidence="3">The sequence shown here is derived from an EMBL/GenBank/DDBJ whole genome shotgun (WGS) entry which is preliminary data.</text>
</comment>
<protein>
    <recommendedName>
        <fullName evidence="5">ATP-binding protein</fullName>
    </recommendedName>
</protein>
<organism evidence="3 4">
    <name type="scientific">Sphingopyxis macrogoltabida</name>
    <name type="common">Sphingomonas macrogoltabidus</name>
    <dbReference type="NCBI Taxonomy" id="33050"/>
    <lineage>
        <taxon>Bacteria</taxon>
        <taxon>Pseudomonadati</taxon>
        <taxon>Pseudomonadota</taxon>
        <taxon>Alphaproteobacteria</taxon>
        <taxon>Sphingomonadales</taxon>
        <taxon>Sphingomonadaceae</taxon>
        <taxon>Sphingopyxis</taxon>
    </lineage>
</organism>
<dbReference type="EMBL" id="QFPJ01000040">
    <property type="protein sequence ID" value="PZQ20974.1"/>
    <property type="molecule type" value="Genomic_DNA"/>
</dbReference>
<dbReference type="InterPro" id="IPR051200">
    <property type="entry name" value="Host-pathogen_enzymatic-act"/>
</dbReference>
<dbReference type="PANTHER" id="PTHR47197:SF3">
    <property type="entry name" value="DIHYDRO-HEME D1 DEHYDROGENASE"/>
    <property type="match status" value="1"/>
</dbReference>
<dbReference type="PROSITE" id="PS51318">
    <property type="entry name" value="TAT"/>
    <property type="match status" value="1"/>
</dbReference>
<accession>A0A2W5KYA4</accession>
<keyword evidence="2" id="KW-0732">Signal</keyword>
<evidence type="ECO:0000313" key="4">
    <source>
        <dbReference type="Proteomes" id="UP000248597"/>
    </source>
</evidence>
<dbReference type="SUPFAM" id="SSF51004">
    <property type="entry name" value="C-terminal (heme d1) domain of cytochrome cd1-nitrite reductase"/>
    <property type="match status" value="1"/>
</dbReference>
<dbReference type="PANTHER" id="PTHR47197">
    <property type="entry name" value="PROTEIN NIRF"/>
    <property type="match status" value="1"/>
</dbReference>
<dbReference type="InterPro" id="IPR011048">
    <property type="entry name" value="Haem_d1_sf"/>
</dbReference>
<dbReference type="Proteomes" id="UP000248597">
    <property type="component" value="Unassembled WGS sequence"/>
</dbReference>
<evidence type="ECO:0008006" key="5">
    <source>
        <dbReference type="Google" id="ProtNLM"/>
    </source>
</evidence>
<dbReference type="AlphaFoldDB" id="A0A2W5KYA4"/>
<feature type="chain" id="PRO_5016163425" description="ATP-binding protein" evidence="2">
    <location>
        <begin position="30"/>
        <end position="480"/>
    </location>
</feature>
<name>A0A2W5KYA4_SPHMC</name>
<feature type="signal peptide" evidence="2">
    <location>
        <begin position="1"/>
        <end position="29"/>
    </location>
</feature>
<reference evidence="3 4" key="1">
    <citation type="submission" date="2017-08" db="EMBL/GenBank/DDBJ databases">
        <title>Infants hospitalized years apart are colonized by the same room-sourced microbial strains.</title>
        <authorList>
            <person name="Brooks B."/>
            <person name="Olm M.R."/>
            <person name="Firek B.A."/>
            <person name="Baker R."/>
            <person name="Thomas B.C."/>
            <person name="Morowitz M.J."/>
            <person name="Banfield J.F."/>
        </authorList>
    </citation>
    <scope>NUCLEOTIDE SEQUENCE [LARGE SCALE GENOMIC DNA]</scope>
    <source>
        <strain evidence="3">S2_005_003_R2_47</strain>
    </source>
</reference>
<dbReference type="InterPro" id="IPR015943">
    <property type="entry name" value="WD40/YVTN_repeat-like_dom_sf"/>
</dbReference>
<proteinExistence type="predicted"/>
<gene>
    <name evidence="3" type="ORF">DI569_13665</name>
</gene>
<dbReference type="InterPro" id="IPR006311">
    <property type="entry name" value="TAT_signal"/>
</dbReference>
<dbReference type="Gene3D" id="2.130.10.10">
    <property type="entry name" value="YVTN repeat-like/Quinoprotein amine dehydrogenase"/>
    <property type="match status" value="1"/>
</dbReference>
<evidence type="ECO:0000313" key="3">
    <source>
        <dbReference type="EMBL" id="PZQ20974.1"/>
    </source>
</evidence>
<sequence>MTITRRSFRTAMAGLLLGASTLAAGGAIAQTAFTTLDKTSTAEVDFSSGERGKPILAGSEASVEGENFRPGQKVTLLYGTTPLGTALTADAEGKISGKVAVPANAVPGIHPVLFVAESPYHAAVAELKVSPTVPLSGQANYNVTQAQVTKGLYQSALSSKNNALFVTSAVGRPPVSQSELVKLDSNSLKVLARVTPAEAPASPGRPRPAGAAADAAPPKPGVFAVYGVGVDDAKDMVWVTNTRQNTVAVYRQSDLGLVKQFAPGTVPHARDVIVDQSLGKAYASATGTPDVVVIDTGTLEVAKKISVRSKKRGEEFSAASLSFDAAAHRLYVAGFSTSEVAVINTQTDEVENVFAVPGGRSTIGISHDPQTGRIFVAAQGSDNLIVLDGKDGKVIADTPIGAGALNVVFDPVKRLAYVANRGAGTVAVTDVDGKIVANLGAYPLANHVALGKAGTIYVVDKSAGVAGTESDTILRIAPKR</sequence>